<protein>
    <submittedName>
        <fullName evidence="4">CWF19-like 2</fullName>
    </submittedName>
</protein>
<evidence type="ECO:0000313" key="5">
    <source>
        <dbReference type="Proteomes" id="UP000054064"/>
    </source>
</evidence>
<keyword evidence="5" id="KW-1185">Reference proteome</keyword>
<sequence>MNLDFMSLKTTSVAAVKGERQKEKVLERQKAQELEQAMLAERELNPYWKDGGTGLPPEEDEAASVKKVTVVEDAGLSWLRKSYRRMKEQAEREKRNFEEIVAERYGSMEVFQSRLEEAEKVASRKENYYRSDRWKKTDYSESEKEKKEQHMKKETRDEGDRN</sequence>
<dbReference type="InterPro" id="IPR040194">
    <property type="entry name" value="Cwf19-like"/>
</dbReference>
<dbReference type="AlphaFoldDB" id="A0A091HFL1"/>
<dbReference type="GO" id="GO:0071014">
    <property type="term" value="C:post-mRNA release spliceosomal complex"/>
    <property type="evidence" value="ECO:0007669"/>
    <property type="project" value="TreeGrafter"/>
</dbReference>
<feature type="coiled-coil region" evidence="2">
    <location>
        <begin position="76"/>
        <end position="103"/>
    </location>
</feature>
<accession>A0A091HFL1</accession>
<evidence type="ECO:0000256" key="1">
    <source>
        <dbReference type="ARBA" id="ARBA00006795"/>
    </source>
</evidence>
<name>A0A091HFL1_BUCRH</name>
<reference evidence="4 5" key="1">
    <citation type="submission" date="2014-04" db="EMBL/GenBank/DDBJ databases">
        <title>Genome evolution of avian class.</title>
        <authorList>
            <person name="Zhang G."/>
            <person name="Li C."/>
        </authorList>
    </citation>
    <scope>NUCLEOTIDE SEQUENCE [LARGE SCALE GENOMIC DNA]</scope>
    <source>
        <strain evidence="4">BGI_N320</strain>
    </source>
</reference>
<dbReference type="PANTHER" id="PTHR12072">
    <property type="entry name" value="CWF19, CELL CYCLE CONTROL PROTEIN"/>
    <property type="match status" value="1"/>
</dbReference>
<evidence type="ECO:0000313" key="4">
    <source>
        <dbReference type="EMBL" id="KFO94671.1"/>
    </source>
</evidence>
<dbReference type="Proteomes" id="UP000054064">
    <property type="component" value="Unassembled WGS sequence"/>
</dbReference>
<organism evidence="4 5">
    <name type="scientific">Buceros rhinoceros silvestris</name>
    <dbReference type="NCBI Taxonomy" id="175836"/>
    <lineage>
        <taxon>Eukaryota</taxon>
        <taxon>Metazoa</taxon>
        <taxon>Chordata</taxon>
        <taxon>Craniata</taxon>
        <taxon>Vertebrata</taxon>
        <taxon>Euteleostomi</taxon>
        <taxon>Archelosauria</taxon>
        <taxon>Archosauria</taxon>
        <taxon>Dinosauria</taxon>
        <taxon>Saurischia</taxon>
        <taxon>Theropoda</taxon>
        <taxon>Coelurosauria</taxon>
        <taxon>Aves</taxon>
        <taxon>Neognathae</taxon>
        <taxon>Neoaves</taxon>
        <taxon>Telluraves</taxon>
        <taxon>Coraciimorphae</taxon>
        <taxon>Bucerotiformes</taxon>
        <taxon>Bucerotidae</taxon>
        <taxon>Buceros</taxon>
    </lineage>
</organism>
<comment type="similarity">
    <text evidence="1">Belongs to the CWF19 family.</text>
</comment>
<dbReference type="GO" id="GO:0000398">
    <property type="term" value="P:mRNA splicing, via spliceosome"/>
    <property type="evidence" value="ECO:0007669"/>
    <property type="project" value="TreeGrafter"/>
</dbReference>
<evidence type="ECO:0000256" key="2">
    <source>
        <dbReference type="SAM" id="Coils"/>
    </source>
</evidence>
<dbReference type="EMBL" id="KL536752">
    <property type="protein sequence ID" value="KFO94671.1"/>
    <property type="molecule type" value="Genomic_DNA"/>
</dbReference>
<evidence type="ECO:0000256" key="3">
    <source>
        <dbReference type="SAM" id="MobiDB-lite"/>
    </source>
</evidence>
<gene>
    <name evidence="4" type="ORF">N320_12438</name>
</gene>
<dbReference type="PANTHER" id="PTHR12072:SF5">
    <property type="entry name" value="CWF19-LIKE PROTEIN 2"/>
    <property type="match status" value="1"/>
</dbReference>
<keyword evidence="2" id="KW-0175">Coiled coil</keyword>
<feature type="region of interest" description="Disordered" evidence="3">
    <location>
        <begin position="135"/>
        <end position="162"/>
    </location>
</feature>
<proteinExistence type="inferred from homology"/>
<feature type="non-terminal residue" evidence="4">
    <location>
        <position position="162"/>
    </location>
</feature>